<proteinExistence type="predicted"/>
<protein>
    <submittedName>
        <fullName evidence="1">Uncharacterized protein</fullName>
    </submittedName>
</protein>
<comment type="caution">
    <text evidence="1">The sequence shown here is derived from an EMBL/GenBank/DDBJ whole genome shotgun (WGS) entry which is preliminary data.</text>
</comment>
<accession>A0A3A9Z181</accession>
<organism evidence="1 2">
    <name type="scientific">Streptomyces hoynatensis</name>
    <dbReference type="NCBI Taxonomy" id="1141874"/>
    <lineage>
        <taxon>Bacteria</taxon>
        <taxon>Bacillati</taxon>
        <taxon>Actinomycetota</taxon>
        <taxon>Actinomycetes</taxon>
        <taxon>Kitasatosporales</taxon>
        <taxon>Streptomycetaceae</taxon>
        <taxon>Streptomyces</taxon>
    </lineage>
</organism>
<name>A0A3A9Z181_9ACTN</name>
<evidence type="ECO:0000313" key="2">
    <source>
        <dbReference type="Proteomes" id="UP000272474"/>
    </source>
</evidence>
<reference evidence="1 2" key="1">
    <citation type="journal article" date="2014" name="Int. J. Syst. Evol. Microbiol.">
        <title>Streptomyces hoynatensis sp. nov., isolated from deep marine sediment.</title>
        <authorList>
            <person name="Veyisoglu A."/>
            <person name="Sahin N."/>
        </authorList>
    </citation>
    <scope>NUCLEOTIDE SEQUENCE [LARGE SCALE GENOMIC DNA]</scope>
    <source>
        <strain evidence="1 2">KCTC 29097</strain>
    </source>
</reference>
<sequence length="79" mass="8316">MPGNEAGMLARIADSLEGAQLHDAAIVLDHSLAVLANGGATDHELRFAAERLSECLHNALNVAESRGMRLHQGDNEAGD</sequence>
<evidence type="ECO:0000313" key="1">
    <source>
        <dbReference type="EMBL" id="RKN41166.1"/>
    </source>
</evidence>
<keyword evidence="2" id="KW-1185">Reference proteome</keyword>
<dbReference type="AlphaFoldDB" id="A0A3A9Z181"/>
<gene>
    <name evidence="1" type="ORF">D7294_15655</name>
</gene>
<dbReference type="Proteomes" id="UP000272474">
    <property type="component" value="Unassembled WGS sequence"/>
</dbReference>
<dbReference type="EMBL" id="RBAL01000008">
    <property type="protein sequence ID" value="RKN41166.1"/>
    <property type="molecule type" value="Genomic_DNA"/>
</dbReference>